<evidence type="ECO:0000313" key="1">
    <source>
        <dbReference type="EMBL" id="KAL2859111.1"/>
    </source>
</evidence>
<dbReference type="EMBL" id="JBFXLQ010000210">
    <property type="protein sequence ID" value="KAL2859111.1"/>
    <property type="molecule type" value="Genomic_DNA"/>
</dbReference>
<dbReference type="RefSeq" id="XP_070880289.1">
    <property type="nucleotide sequence ID" value="XM_071030693.1"/>
</dbReference>
<sequence length="82" mass="9289">MLLLPKKKDSSVHVTNMRTKIACMGKSVPYMSCSSCVNCCKDINKCDYFVLFNYGNLHPHAATKEAENQVEEIEEEIEEETA</sequence>
<dbReference type="GeneID" id="98145765"/>
<evidence type="ECO:0000313" key="2">
    <source>
        <dbReference type="Proteomes" id="UP001610432"/>
    </source>
</evidence>
<proteinExistence type="predicted"/>
<organism evidence="1 2">
    <name type="scientific">Aspergillus lucknowensis</name>
    <dbReference type="NCBI Taxonomy" id="176173"/>
    <lineage>
        <taxon>Eukaryota</taxon>
        <taxon>Fungi</taxon>
        <taxon>Dikarya</taxon>
        <taxon>Ascomycota</taxon>
        <taxon>Pezizomycotina</taxon>
        <taxon>Eurotiomycetes</taxon>
        <taxon>Eurotiomycetidae</taxon>
        <taxon>Eurotiales</taxon>
        <taxon>Aspergillaceae</taxon>
        <taxon>Aspergillus</taxon>
        <taxon>Aspergillus subgen. Nidulantes</taxon>
    </lineage>
</organism>
<reference evidence="1 2" key="1">
    <citation type="submission" date="2024-07" db="EMBL/GenBank/DDBJ databases">
        <title>Section-level genome sequencing and comparative genomics of Aspergillus sections Usti and Cavernicolus.</title>
        <authorList>
            <consortium name="Lawrence Berkeley National Laboratory"/>
            <person name="Nybo J.L."/>
            <person name="Vesth T.C."/>
            <person name="Theobald S."/>
            <person name="Frisvad J.C."/>
            <person name="Larsen T.O."/>
            <person name="Kjaerboelling I."/>
            <person name="Rothschild-Mancinelli K."/>
            <person name="Lyhne E.K."/>
            <person name="Kogle M.E."/>
            <person name="Barry K."/>
            <person name="Clum A."/>
            <person name="Na H."/>
            <person name="Ledsgaard L."/>
            <person name="Lin J."/>
            <person name="Lipzen A."/>
            <person name="Kuo A."/>
            <person name="Riley R."/>
            <person name="Mondo S."/>
            <person name="Labutti K."/>
            <person name="Haridas S."/>
            <person name="Pangalinan J."/>
            <person name="Salamov A.A."/>
            <person name="Simmons B.A."/>
            <person name="Magnuson J.K."/>
            <person name="Chen J."/>
            <person name="Drula E."/>
            <person name="Henrissat B."/>
            <person name="Wiebenga A."/>
            <person name="Lubbers R.J."/>
            <person name="Gomes A.C."/>
            <person name="Macurrencykelacurrency M.R."/>
            <person name="Stajich J."/>
            <person name="Grigoriev I.V."/>
            <person name="Mortensen U.H."/>
            <person name="De Vries R.P."/>
            <person name="Baker S.E."/>
            <person name="Andersen M.R."/>
        </authorList>
    </citation>
    <scope>NUCLEOTIDE SEQUENCE [LARGE SCALE GENOMIC DNA]</scope>
    <source>
        <strain evidence="1 2">CBS 449.75</strain>
    </source>
</reference>
<dbReference type="Proteomes" id="UP001610432">
    <property type="component" value="Unassembled WGS sequence"/>
</dbReference>
<gene>
    <name evidence="1" type="ORF">BJX67DRAFT_368974</name>
</gene>
<name>A0ABR4L3J8_9EURO</name>
<keyword evidence="2" id="KW-1185">Reference proteome</keyword>
<accession>A0ABR4L3J8</accession>
<comment type="caution">
    <text evidence="1">The sequence shown here is derived from an EMBL/GenBank/DDBJ whole genome shotgun (WGS) entry which is preliminary data.</text>
</comment>
<protein>
    <submittedName>
        <fullName evidence="1">Uncharacterized protein</fullName>
    </submittedName>
</protein>